<dbReference type="PANTHER" id="PTHR15180:SF1">
    <property type="entry name" value="GENERAL TRANSCRIPTION FACTOR 3C POLYPEPTIDE 1"/>
    <property type="match status" value="1"/>
</dbReference>
<organism evidence="5 6">
    <name type="scientific">Prunus yedoensis var. nudiflora</name>
    <dbReference type="NCBI Taxonomy" id="2094558"/>
    <lineage>
        <taxon>Eukaryota</taxon>
        <taxon>Viridiplantae</taxon>
        <taxon>Streptophyta</taxon>
        <taxon>Embryophyta</taxon>
        <taxon>Tracheophyta</taxon>
        <taxon>Spermatophyta</taxon>
        <taxon>Magnoliopsida</taxon>
        <taxon>eudicotyledons</taxon>
        <taxon>Gunneridae</taxon>
        <taxon>Pentapetalae</taxon>
        <taxon>rosids</taxon>
        <taxon>fabids</taxon>
        <taxon>Rosales</taxon>
        <taxon>Rosaceae</taxon>
        <taxon>Amygdaloideae</taxon>
        <taxon>Amygdaleae</taxon>
        <taxon>Prunus</taxon>
    </lineage>
</organism>
<feature type="region of interest" description="Disordered" evidence="1">
    <location>
        <begin position="470"/>
        <end position="491"/>
    </location>
</feature>
<evidence type="ECO:0000259" key="3">
    <source>
        <dbReference type="Pfam" id="PF24538"/>
    </source>
</evidence>
<evidence type="ECO:0000313" key="5">
    <source>
        <dbReference type="EMBL" id="PQQ01186.1"/>
    </source>
</evidence>
<dbReference type="GO" id="GO:0042791">
    <property type="term" value="P:5S class rRNA transcription by RNA polymerase III"/>
    <property type="evidence" value="ECO:0007669"/>
    <property type="project" value="TreeGrafter"/>
</dbReference>
<dbReference type="AlphaFoldDB" id="A0A314ZGZ9"/>
<dbReference type="GO" id="GO:0003677">
    <property type="term" value="F:DNA binding"/>
    <property type="evidence" value="ECO:0007669"/>
    <property type="project" value="InterPro"/>
</dbReference>
<dbReference type="PANTHER" id="PTHR15180">
    <property type="entry name" value="GENERAL TRANSCRIPTION FACTOR 3C POLYPEPTIDE 1"/>
    <property type="match status" value="1"/>
</dbReference>
<gene>
    <name evidence="5" type="ORF">Pyn_28718</name>
</gene>
<dbReference type="STRING" id="2094558.A0A314ZGZ9"/>
<dbReference type="Proteomes" id="UP000250321">
    <property type="component" value="Unassembled WGS sequence"/>
</dbReference>
<reference evidence="5 6" key="1">
    <citation type="submission" date="2018-02" db="EMBL/GenBank/DDBJ databases">
        <title>Draft genome of wild Prunus yedoensis var. nudiflora.</title>
        <authorList>
            <person name="Baek S."/>
            <person name="Kim J.-H."/>
            <person name="Choi K."/>
            <person name="Kim G.-B."/>
            <person name="Cho A."/>
            <person name="Jang H."/>
            <person name="Shin C.-H."/>
            <person name="Yu H.-J."/>
            <person name="Mun J.-H."/>
        </authorList>
    </citation>
    <scope>NUCLEOTIDE SEQUENCE [LARGE SCALE GENOMIC DNA]</scope>
    <source>
        <strain evidence="6">cv. Jeju island</strain>
        <tissue evidence="5">Leaf</tissue>
    </source>
</reference>
<dbReference type="OrthoDB" id="68020at2759"/>
<feature type="compositionally biased region" description="Basic residues" evidence="1">
    <location>
        <begin position="479"/>
        <end position="489"/>
    </location>
</feature>
<accession>A0A314ZGZ9</accession>
<feature type="domain" description="DUF7646" evidence="4">
    <location>
        <begin position="319"/>
        <end position="402"/>
    </location>
</feature>
<dbReference type="InterPro" id="IPR056428">
    <property type="entry name" value="WH_GTF3C1"/>
</dbReference>
<feature type="compositionally biased region" description="Polar residues" evidence="1">
    <location>
        <begin position="423"/>
        <end position="435"/>
    </location>
</feature>
<protein>
    <recommendedName>
        <fullName evidence="7">B-block binding subunit of TFIIIC domain-containing protein</fullName>
    </recommendedName>
</protein>
<feature type="region of interest" description="Disordered" evidence="1">
    <location>
        <begin position="423"/>
        <end position="443"/>
    </location>
</feature>
<dbReference type="InterPro" id="IPR044210">
    <property type="entry name" value="Tfc3-like"/>
</dbReference>
<evidence type="ECO:0000259" key="2">
    <source>
        <dbReference type="Pfam" id="PF23704"/>
    </source>
</evidence>
<dbReference type="EMBL" id="PJQY01001592">
    <property type="protein sequence ID" value="PQQ01186.1"/>
    <property type="molecule type" value="Genomic_DNA"/>
</dbReference>
<sequence length="1201" mass="135240">MAMDSILNSSLEEICLEGRNGLPFISLCSRLQPSISSFNFDVSDRGLKQALWAGLRSVPTLKFQSQNQKVQYSPTDPLIQSVQDAEKLNLKLVADQRLMNNFLGLYIAHSSIETCASINAKHSKELPVLERMELHKVNFLRNLAFKRPALERKKNAGDEGQSSSNLSVTTNVIYLYRYAENLSSQQKIEITKVEQTRESFGNAKEIPAGGDGFSGKGVKKDVLVKKDYLISAMKAVCDKLEQANGKVLVSDIKKDLGYSGTRSGNRAWRKICGKLEAAHIVKKFEVQVNKKVEQFLGLLKKFCPLSFDPKNPGKVKFIKKCQTTDLLVELPIEHQIQELINAAGSEGIIMSNVSKRLGIGRKESDKLIESMCSRFGMIKKKEKNKKIQEYRVWALGKCNSESANAFLNKSENLNQNQTLSTCDSSTLTETKTNDASSERPPAVLKPCRPCLSLTVDGSIRKERILEQLQDKGDGVQSQKSKHASLKRKRTSEARSVEFTEVDEVTRRLKEQRLATLPVTEKQLMEERNLLVTSGEHDSHLHAFQRDGDQEIEQEPEPNEDGEECYSILSKCAFSKLKLTRQSRFSWTEEADRQLVIQYARRCATLGAKCHHQISWASLPDLPAPPSTCKRRMSYLKNSNGKLRKSLMMLCNMLSKRYAKLLEKTKNRSLNKDECRKLLQGSTGEDYNMNFPNISGHNQGRSLQEEPWDDFDDNDIKKSLDEILHYQRMTRLDATKRYGSTCEEGSDLNTNAEEDDPKESELIVSTVPYEDIQNHSRGVSAQRPSCQQLHNNFFKLLHEGVVSTPAYKSLAVELFKLVFLNTTTAPEEQNPVAEIRRRYSKCDRYAALNYLRDNKILIGGTDSQPLSLSPQYFPNIFKSPFPIDSGKRAAKLSRWLYERDKDLIEGGIDLSADLECGDLFHLFALVSSGQLSISPCLPDEGVGEAEDLRSSKRKIESNECLNTKKLKSLVSESEMISRREKGFPGIMVSVYRAESSASNCVDFFKDDDTSSGEKHFGGNDRLDSTSVIPHREANMNVNDVHKVTILSSPEEVAEHSYEKQTCSVPEGCMEVVSARGQGDNESSKFSCGKLCVPILPWINGDGTINKIIYKGLRRRLLGTVMQNPGILEDELMGKMDVLNAQTCRKLLELMVLDKHVLVRKMRQNVYSGLPAILRTLPESSFPPQKLVFREHFFANSMSSSLL</sequence>
<feature type="domain" description="General transcription factor 3C polypeptide 1 winged-helix" evidence="2">
    <location>
        <begin position="3"/>
        <end position="106"/>
    </location>
</feature>
<proteinExistence type="predicted"/>
<evidence type="ECO:0008006" key="7">
    <source>
        <dbReference type="Google" id="ProtNLM"/>
    </source>
</evidence>
<dbReference type="GO" id="GO:0006384">
    <property type="term" value="P:transcription initiation at RNA polymerase III promoter"/>
    <property type="evidence" value="ECO:0007669"/>
    <property type="project" value="InterPro"/>
</dbReference>
<keyword evidence="6" id="KW-1185">Reference proteome</keyword>
<dbReference type="Pfam" id="PF24538">
    <property type="entry name" value="DUF7599"/>
    <property type="match status" value="1"/>
</dbReference>
<feature type="domain" description="DUF7599" evidence="3">
    <location>
        <begin position="226"/>
        <end position="310"/>
    </location>
</feature>
<dbReference type="GO" id="GO:0000127">
    <property type="term" value="C:transcription factor TFIIIC complex"/>
    <property type="evidence" value="ECO:0007669"/>
    <property type="project" value="InterPro"/>
</dbReference>
<evidence type="ECO:0000259" key="4">
    <source>
        <dbReference type="Pfam" id="PF24657"/>
    </source>
</evidence>
<dbReference type="Pfam" id="PF24657">
    <property type="entry name" value="DUF7646"/>
    <property type="match status" value="1"/>
</dbReference>
<dbReference type="InterPro" id="IPR056020">
    <property type="entry name" value="DUF7599"/>
</dbReference>
<comment type="caution">
    <text evidence="5">The sequence shown here is derived from an EMBL/GenBank/DDBJ whole genome shotgun (WGS) entry which is preliminary data.</text>
</comment>
<dbReference type="InterPro" id="IPR056063">
    <property type="entry name" value="DUF7646"/>
</dbReference>
<evidence type="ECO:0000256" key="1">
    <source>
        <dbReference type="SAM" id="MobiDB-lite"/>
    </source>
</evidence>
<dbReference type="Pfam" id="PF23704">
    <property type="entry name" value="WHD_GTF3C1_N"/>
    <property type="match status" value="1"/>
</dbReference>
<name>A0A314ZGZ9_PRUYE</name>
<evidence type="ECO:0000313" key="6">
    <source>
        <dbReference type="Proteomes" id="UP000250321"/>
    </source>
</evidence>